<reference evidence="3 4" key="1">
    <citation type="submission" date="2023-11" db="EMBL/GenBank/DDBJ databases">
        <title>Analysis of the Genomes of Mucilaginibacter gossypii cycad 4 and M. sabulilitoris SNA2: microbes with the potential for plant growth promotion.</title>
        <authorList>
            <person name="Hirsch A.M."/>
            <person name="Humm E."/>
            <person name="Rubbi M."/>
            <person name="Del Vecchio G."/>
            <person name="Ha S.M."/>
            <person name="Pellegrini M."/>
            <person name="Gunsalus R.P."/>
        </authorList>
    </citation>
    <scope>NUCLEOTIDE SEQUENCE [LARGE SCALE GENOMIC DNA]</scope>
    <source>
        <strain evidence="3 4">SNA2</strain>
    </source>
</reference>
<dbReference type="InterPro" id="IPR036761">
    <property type="entry name" value="TTHA0802/YceI-like_sf"/>
</dbReference>
<feature type="chain" id="PRO_5047235500" evidence="1">
    <location>
        <begin position="20"/>
        <end position="178"/>
    </location>
</feature>
<gene>
    <name evidence="3" type="ORF">SNE25_16100</name>
</gene>
<name>A0ABZ0U0Z1_9SPHI</name>
<dbReference type="PANTHER" id="PTHR34406:SF1">
    <property type="entry name" value="PROTEIN YCEI"/>
    <property type="match status" value="1"/>
</dbReference>
<accession>A0ABZ0U0Z1</accession>
<dbReference type="EMBL" id="CP139558">
    <property type="protein sequence ID" value="WPU97045.1"/>
    <property type="molecule type" value="Genomic_DNA"/>
</dbReference>
<feature type="domain" description="Lipid/polyisoprenoid-binding YceI-like" evidence="2">
    <location>
        <begin position="20"/>
        <end position="170"/>
    </location>
</feature>
<sequence length="178" mass="19752">MKTITFLVLLMITGVAAMAQYKPADKKSRVEFTIANFGFDVKGSFTGIQGLINFDSQNPQNSSMDITVDANTINTDNSLRDKHLKNEWYFDVKNYPNIHFLSSKVTDGGKSGNYVVTGKLTIKGKSKDISIPFTAVQDNEEFLFKGSFKINRIDFGIGATSTISNELEVLLNIYTVKA</sequence>
<dbReference type="Proteomes" id="UP001324380">
    <property type="component" value="Chromosome"/>
</dbReference>
<dbReference type="Gene3D" id="2.40.128.110">
    <property type="entry name" value="Lipid/polyisoprenoid-binding, YceI-like"/>
    <property type="match status" value="1"/>
</dbReference>
<dbReference type="SUPFAM" id="SSF101874">
    <property type="entry name" value="YceI-like"/>
    <property type="match status" value="1"/>
</dbReference>
<proteinExistence type="predicted"/>
<dbReference type="InterPro" id="IPR007372">
    <property type="entry name" value="Lipid/polyisoprenoid-bd_YceI"/>
</dbReference>
<protein>
    <submittedName>
        <fullName evidence="3">YceI family protein</fullName>
    </submittedName>
</protein>
<evidence type="ECO:0000313" key="3">
    <source>
        <dbReference type="EMBL" id="WPU97045.1"/>
    </source>
</evidence>
<evidence type="ECO:0000313" key="4">
    <source>
        <dbReference type="Proteomes" id="UP001324380"/>
    </source>
</evidence>
<feature type="signal peptide" evidence="1">
    <location>
        <begin position="1"/>
        <end position="19"/>
    </location>
</feature>
<keyword evidence="4" id="KW-1185">Reference proteome</keyword>
<dbReference type="RefSeq" id="WP_321566131.1">
    <property type="nucleotide sequence ID" value="NZ_CP139558.1"/>
</dbReference>
<evidence type="ECO:0000259" key="2">
    <source>
        <dbReference type="SMART" id="SM00867"/>
    </source>
</evidence>
<dbReference type="PANTHER" id="PTHR34406">
    <property type="entry name" value="PROTEIN YCEI"/>
    <property type="match status" value="1"/>
</dbReference>
<organism evidence="3 4">
    <name type="scientific">Mucilaginibacter sabulilitoris</name>
    <dbReference type="NCBI Taxonomy" id="1173583"/>
    <lineage>
        <taxon>Bacteria</taxon>
        <taxon>Pseudomonadati</taxon>
        <taxon>Bacteroidota</taxon>
        <taxon>Sphingobacteriia</taxon>
        <taxon>Sphingobacteriales</taxon>
        <taxon>Sphingobacteriaceae</taxon>
        <taxon>Mucilaginibacter</taxon>
    </lineage>
</organism>
<dbReference type="SMART" id="SM00867">
    <property type="entry name" value="YceI"/>
    <property type="match status" value="1"/>
</dbReference>
<keyword evidence="1" id="KW-0732">Signal</keyword>
<dbReference type="Pfam" id="PF04264">
    <property type="entry name" value="YceI"/>
    <property type="match status" value="1"/>
</dbReference>
<evidence type="ECO:0000256" key="1">
    <source>
        <dbReference type="SAM" id="SignalP"/>
    </source>
</evidence>